<evidence type="ECO:0000256" key="1">
    <source>
        <dbReference type="SAM" id="SignalP"/>
    </source>
</evidence>
<accession>A0A412X2E9</accession>
<organism evidence="2 3">
    <name type="scientific">Butyricimonas virosa</name>
    <dbReference type="NCBI Taxonomy" id="544645"/>
    <lineage>
        <taxon>Bacteria</taxon>
        <taxon>Pseudomonadati</taxon>
        <taxon>Bacteroidota</taxon>
        <taxon>Bacteroidia</taxon>
        <taxon>Bacteroidales</taxon>
        <taxon>Odoribacteraceae</taxon>
        <taxon>Butyricimonas</taxon>
    </lineage>
</organism>
<dbReference type="RefSeq" id="WP_118259774.1">
    <property type="nucleotide sequence ID" value="NZ_CALBWO010000030.1"/>
</dbReference>
<dbReference type="EMBL" id="QRZA01000007">
    <property type="protein sequence ID" value="RGV34593.1"/>
    <property type="molecule type" value="Genomic_DNA"/>
</dbReference>
<dbReference type="InterPro" id="IPR032183">
    <property type="entry name" value="PKD-like"/>
</dbReference>
<dbReference type="PROSITE" id="PS51257">
    <property type="entry name" value="PROKAR_LIPOPROTEIN"/>
    <property type="match status" value="1"/>
</dbReference>
<feature type="chain" id="PRO_5019108425" description="DUF4623 domain-containing protein" evidence="1">
    <location>
        <begin position="17"/>
        <end position="545"/>
    </location>
</feature>
<reference evidence="2 3" key="1">
    <citation type="submission" date="2018-08" db="EMBL/GenBank/DDBJ databases">
        <title>A genome reference for cultivated species of the human gut microbiota.</title>
        <authorList>
            <person name="Zou Y."/>
            <person name="Xue W."/>
            <person name="Luo G."/>
        </authorList>
    </citation>
    <scope>NUCLEOTIDE SEQUENCE [LARGE SCALE GENOMIC DNA]</scope>
    <source>
        <strain evidence="2 3">AF14-49</strain>
    </source>
</reference>
<keyword evidence="1" id="KW-0732">Signal</keyword>
<gene>
    <name evidence="2" type="ORF">DWW18_07880</name>
</gene>
<name>A0A412X2E9_9BACT</name>
<evidence type="ECO:0000313" key="3">
    <source>
        <dbReference type="Proteomes" id="UP000283589"/>
    </source>
</evidence>
<protein>
    <recommendedName>
        <fullName evidence="4">DUF4623 domain-containing protein</fullName>
    </recommendedName>
</protein>
<dbReference type="Pfam" id="PF16407">
    <property type="entry name" value="PKD_2"/>
    <property type="match status" value="1"/>
</dbReference>
<proteinExistence type="predicted"/>
<feature type="signal peptide" evidence="1">
    <location>
        <begin position="1"/>
        <end position="16"/>
    </location>
</feature>
<evidence type="ECO:0000313" key="2">
    <source>
        <dbReference type="EMBL" id="RGV34593.1"/>
    </source>
</evidence>
<dbReference type="Proteomes" id="UP000283589">
    <property type="component" value="Unassembled WGS sequence"/>
</dbReference>
<dbReference type="AlphaFoldDB" id="A0A412X2E9"/>
<evidence type="ECO:0008006" key="4">
    <source>
        <dbReference type="Google" id="ProtNLM"/>
    </source>
</evidence>
<comment type="caution">
    <text evidence="2">The sequence shown here is derived from an EMBL/GenBank/DDBJ whole genome shotgun (WGS) entry which is preliminary data.</text>
</comment>
<sequence length="545" mass="60788">MKRNILILLFVIPLFAACIDDKGNYDYTELENIKIEGIPSVIEVLGYAENITVSPKITSSIDGEIRADNPNYTFQYRLGYKGMGSLGGYIENVGSQAWVDITPASGWDLDIPANYGPSTYICWFTLTDKRNNVVTSYFFDVIVTSTTSEGWLVLCNEGAEERVRLDMISSLSSTRIETIHDIAAGLPELHHATALGTVFKMSNPGDELSIFSKEGAYMLDQETLESGELMEFNLNQFGMDPGETMIAEIPFPASTYSWQVKYRFAFSDSGNVYLQDATSGGSAYGFPLNTTVPGTFAEFKVAPFVGFSWARPWRGLDACALFYDSDNQRFMVFRGEVGFGAEVEQKLSVIPDPTENKLFSFSTGRDMVYMEGTRRSNGLVYAILKDEAGKCSVYGINMSGSEFKQELYIENVEAPGFEQAEHFAFHSKFPLMFYATGNKVYLYNLGTKTAKELTNIELGSAEIVTQLKFNLYKNTDYAALTNQSEEFMEQQYHLIVASYDEAAPGVDNGKVTFYKVDGVNDAVAKLKEYSGFAKIVDVVYRERAE</sequence>